<gene>
    <name evidence="2" type="ORF">QO012_002650</name>
</gene>
<sequence>MILRAAIVVAALYALALQSILGGVAAADHAGPRPRLCAQGADHGGEPGRPAPPHALPPCCTAALPAFPALEPDPATPAVVRPVRPSIGLAWRKETAGHPRTSPRALPQARGPPTA</sequence>
<evidence type="ECO:0000256" key="1">
    <source>
        <dbReference type="SAM" id="MobiDB-lite"/>
    </source>
</evidence>
<dbReference type="EMBL" id="JAUSVP010000007">
    <property type="protein sequence ID" value="MDQ0448142.1"/>
    <property type="molecule type" value="Genomic_DNA"/>
</dbReference>
<name>A0ABU0I0N0_9HYPH</name>
<reference evidence="2 3" key="1">
    <citation type="submission" date="2023-07" db="EMBL/GenBank/DDBJ databases">
        <title>Genomic Encyclopedia of Type Strains, Phase IV (KMG-IV): sequencing the most valuable type-strain genomes for metagenomic binning, comparative biology and taxonomic classification.</title>
        <authorList>
            <person name="Goeker M."/>
        </authorList>
    </citation>
    <scope>NUCLEOTIDE SEQUENCE [LARGE SCALE GENOMIC DNA]</scope>
    <source>
        <strain evidence="2 3">DSM 19013</strain>
    </source>
</reference>
<accession>A0ABU0I0N0</accession>
<keyword evidence="3" id="KW-1185">Reference proteome</keyword>
<proteinExistence type="predicted"/>
<evidence type="ECO:0000313" key="3">
    <source>
        <dbReference type="Proteomes" id="UP001231124"/>
    </source>
</evidence>
<organism evidence="2 3">
    <name type="scientific">Methylobacterium aerolatum</name>
    <dbReference type="NCBI Taxonomy" id="418708"/>
    <lineage>
        <taxon>Bacteria</taxon>
        <taxon>Pseudomonadati</taxon>
        <taxon>Pseudomonadota</taxon>
        <taxon>Alphaproteobacteria</taxon>
        <taxon>Hyphomicrobiales</taxon>
        <taxon>Methylobacteriaceae</taxon>
        <taxon>Methylobacterium</taxon>
    </lineage>
</organism>
<dbReference type="RefSeq" id="WP_238201802.1">
    <property type="nucleotide sequence ID" value="NZ_BPQE01000005.1"/>
</dbReference>
<evidence type="ECO:0000313" key="2">
    <source>
        <dbReference type="EMBL" id="MDQ0448142.1"/>
    </source>
</evidence>
<protein>
    <submittedName>
        <fullName evidence="2">Uncharacterized protein</fullName>
    </submittedName>
</protein>
<comment type="caution">
    <text evidence="2">The sequence shown here is derived from an EMBL/GenBank/DDBJ whole genome shotgun (WGS) entry which is preliminary data.</text>
</comment>
<dbReference type="Proteomes" id="UP001231124">
    <property type="component" value="Unassembled WGS sequence"/>
</dbReference>
<feature type="region of interest" description="Disordered" evidence="1">
    <location>
        <begin position="90"/>
        <end position="115"/>
    </location>
</feature>
<feature type="region of interest" description="Disordered" evidence="1">
    <location>
        <begin position="28"/>
        <end position="54"/>
    </location>
</feature>